<dbReference type="PANTHER" id="PTHR12975:SF6">
    <property type="entry name" value="TRAFFICKING PROTEIN PARTICLE COMPLEX SUBUNIT 8"/>
    <property type="match status" value="1"/>
</dbReference>
<evidence type="ECO:0000259" key="2">
    <source>
        <dbReference type="Pfam" id="PF24545"/>
    </source>
</evidence>
<dbReference type="GO" id="GO:1990072">
    <property type="term" value="C:TRAPPIII protein complex"/>
    <property type="evidence" value="ECO:0007669"/>
    <property type="project" value="TreeGrafter"/>
</dbReference>
<feature type="region of interest" description="Disordered" evidence="1">
    <location>
        <begin position="326"/>
        <end position="362"/>
    </location>
</feature>
<feature type="compositionally biased region" description="Low complexity" evidence="1">
    <location>
        <begin position="1136"/>
        <end position="1151"/>
    </location>
</feature>
<feature type="compositionally biased region" description="Low complexity" evidence="1">
    <location>
        <begin position="327"/>
        <end position="362"/>
    </location>
</feature>
<proteinExistence type="predicted"/>
<evidence type="ECO:0000256" key="1">
    <source>
        <dbReference type="SAM" id="MobiDB-lite"/>
    </source>
</evidence>
<dbReference type="Pfam" id="PF12739">
    <property type="entry name" value="TRAPPC-Trs85"/>
    <property type="match status" value="1"/>
</dbReference>
<dbReference type="PANTHER" id="PTHR12975">
    <property type="entry name" value="TRANSPORT PROTEIN TRAPP"/>
    <property type="match status" value="1"/>
</dbReference>
<dbReference type="EMBL" id="JALJOQ010000044">
    <property type="protein sequence ID" value="KAK9805365.1"/>
    <property type="molecule type" value="Genomic_DNA"/>
</dbReference>
<feature type="domain" description="TPPC8 first Ig-like" evidence="2">
    <location>
        <begin position="683"/>
        <end position="827"/>
    </location>
</feature>
<sequence length="1355" mass="147115">MDLRNWILERVSPAVMVVSSPAADAICREKNGLTVVDLLRPHGSFHHLSVPVRTVGDTSYRIRELQLRFFHSQTMTQPSREVADEHLHQLLNTLAKEHVDNEPTSMVHLLRKGSLSYQTPWFERYRQEFFRMLAFAEHECYDHPVACLYVVHVDAEDIVAELQQLQAGGNVPPLMRQGLMEASILQHCLVLHDATSEGGDARAQEQLKTLAARSNCSCSLMKVHVGTSDRKANGEPGHAGLWRAHFQPRLPRASAGELPDRPEEPDQGLGAALSSTDLKTITQVLEDFTVRYLLPDLELRLRALNQQVLVSRKGLRNQLKSLWRGKSASSTSLANNSNNHTAPAPETPGRTGPTPTAAGGQAYSTGSMEFQMRMLADVAFLMQDYELAGTTLRLLAADFKSDRAWKHYAGAQEMLALASFMAGASMATVTAAFSEAFSAYTEVARAAREPAAMVRYATRTALMLAEYQRAHGQFPEAHSALLQGYRQEYEMGSSMRAALLLEQAALFQLHRTPALTHKFAFYIVLAGTEYQKSSLLRLRAHAYRQALPVYQGKEWNYIKEHLHDALGKQLREGGEPVAAARHFVALLPGAFNPEAWQAYFLQQLLDTVQEAAAKGKVPPLDLPVPEVDVSRVLVRHDDHICHADSAALSQPLDQWRLLEGPLGAGAEGTTSWLDEPSSKAAVRPPTIVADEPLTLTLNMSNPMKLPLRLSHLRLSCSHSLCRDEASLSQYVQADELEFTLDPSDAVQIGLSVRPLQPGMLTVDGLEWTLNDHVRGFRAFPARDPAPSRRTTGVRRGAAVRDRRILQSRTFNVIPAMPRLEVHMENAPPSLLQGQLFCCRLSLRNTGPTPLKSLRMATLHPDIHLAPLDPSHDDDPLGPLSQSSADTQPGAHSGASPPHQHSPLGQSRVVARSHTAKHGVHVQTWPSELAIEPGQALRWNLWLHPRSYEPLLALLSWCYEAAQSPSDGPRQRLLRMTARYDVQPALAVTPVLTPSAQDLHKHLLRLDLDNSQGATALDISEVACSTPGWSLTPIADRGHAGAAPSAIGGSTGRPGVQHQHLEMPAGTRRAAFFHLHPPTRSGGNVTSGVRWMEADAGPLAHFQARPSHPPTEARGTRRTSDTSTDGASPSPAPVPSPSRAAPPGSPFAAAQGPLWDSPNILVAWRSHAQPASTSGEALGAEVPQAVGAVHLLDCRLQEGQAPIRALAEGCGRVTHDFAAAGACSVPLRLHLRNCLPHPAGLSVEAGHMQPHTAPSEAGAWRCLSVPADGPVQASDSQAVGPPAALDHLWCGCACTRIPDLPSGHQTSITLQVAVFAPGLYKIADYGIGWTTTSQGAQQGSFPGPPFLLQVDAAVPS</sequence>
<dbReference type="Pfam" id="PF24545">
    <property type="entry name" value="Ig_TPPC8_1st"/>
    <property type="match status" value="1"/>
</dbReference>
<feature type="region of interest" description="Disordered" evidence="1">
    <location>
        <begin position="864"/>
        <end position="916"/>
    </location>
</feature>
<dbReference type="Proteomes" id="UP001465755">
    <property type="component" value="Unassembled WGS sequence"/>
</dbReference>
<gene>
    <name evidence="3" type="ORF">WJX73_007226</name>
</gene>
<protein>
    <recommendedName>
        <fullName evidence="2">TPPC8 first Ig-like domain-containing protein</fullName>
    </recommendedName>
</protein>
<comment type="caution">
    <text evidence="3">The sequence shown here is derived from an EMBL/GenBank/DDBJ whole genome shotgun (WGS) entry which is preliminary data.</text>
</comment>
<reference evidence="3 4" key="1">
    <citation type="journal article" date="2024" name="Nat. Commun.">
        <title>Phylogenomics reveals the evolutionary origins of lichenization in chlorophyte algae.</title>
        <authorList>
            <person name="Puginier C."/>
            <person name="Libourel C."/>
            <person name="Otte J."/>
            <person name="Skaloud P."/>
            <person name="Haon M."/>
            <person name="Grisel S."/>
            <person name="Petersen M."/>
            <person name="Berrin J.G."/>
            <person name="Delaux P.M."/>
            <person name="Dal Grande F."/>
            <person name="Keller J."/>
        </authorList>
    </citation>
    <scope>NUCLEOTIDE SEQUENCE [LARGE SCALE GENOMIC DNA]</scope>
    <source>
        <strain evidence="3 4">SAG 2036</strain>
    </source>
</reference>
<feature type="region of interest" description="Disordered" evidence="1">
    <location>
        <begin position="1100"/>
        <end position="1151"/>
    </location>
</feature>
<evidence type="ECO:0000313" key="3">
    <source>
        <dbReference type="EMBL" id="KAK9805365.1"/>
    </source>
</evidence>
<keyword evidence="4" id="KW-1185">Reference proteome</keyword>
<accession>A0AAW1P5Z5</accession>
<name>A0AAW1P5Z5_9CHLO</name>
<organism evidence="3 4">
    <name type="scientific">Symbiochloris irregularis</name>
    <dbReference type="NCBI Taxonomy" id="706552"/>
    <lineage>
        <taxon>Eukaryota</taxon>
        <taxon>Viridiplantae</taxon>
        <taxon>Chlorophyta</taxon>
        <taxon>core chlorophytes</taxon>
        <taxon>Trebouxiophyceae</taxon>
        <taxon>Trebouxiales</taxon>
        <taxon>Trebouxiaceae</taxon>
        <taxon>Symbiochloris</taxon>
    </lineage>
</organism>
<dbReference type="InterPro" id="IPR058541">
    <property type="entry name" value="Ig_TPPC8_1st"/>
</dbReference>
<feature type="region of interest" description="Disordered" evidence="1">
    <location>
        <begin position="1034"/>
        <end position="1057"/>
    </location>
</feature>
<dbReference type="InterPro" id="IPR024420">
    <property type="entry name" value="TRAPP_III_complex_Trs85"/>
</dbReference>
<evidence type="ECO:0000313" key="4">
    <source>
        <dbReference type="Proteomes" id="UP001465755"/>
    </source>
</evidence>
<feature type="region of interest" description="Disordered" evidence="1">
    <location>
        <begin position="252"/>
        <end position="274"/>
    </location>
</feature>